<reference evidence="2" key="1">
    <citation type="submission" date="2017-01" db="EMBL/GenBank/DDBJ databases">
        <authorList>
            <person name="Mah S.A."/>
            <person name="Swanson W.J."/>
            <person name="Moy G.W."/>
            <person name="Vacquier V.D."/>
        </authorList>
    </citation>
    <scope>NUCLEOTIDE SEQUENCE [LARGE SCALE GENOMIC DNA]</scope>
    <source>
        <strain evidence="2">124861</strain>
    </source>
</reference>
<dbReference type="RefSeq" id="WP_085360393.1">
    <property type="nucleotide sequence ID" value="NZ_MTAB01000030.1"/>
</dbReference>
<dbReference type="EMBL" id="MTAB01000030">
    <property type="protein sequence ID" value="OSI17898.1"/>
    <property type="molecule type" value="Genomic_DNA"/>
</dbReference>
<name>A0A1X3DDA1_9NEIS</name>
<proteinExistence type="predicted"/>
<gene>
    <name evidence="1" type="ORF">BV912_10515</name>
</gene>
<accession>A0A1X3DDA1</accession>
<evidence type="ECO:0000313" key="1">
    <source>
        <dbReference type="EMBL" id="OSI17898.1"/>
    </source>
</evidence>
<protein>
    <submittedName>
        <fullName evidence="1">Uncharacterized protein</fullName>
    </submittedName>
</protein>
<sequence length="199" mass="22418">MKNAMQLGDLDDFLTVYVARVSAGCAKEPDDLTYVVRCGAPDDNREGFKRRNGGQTRFLSFFADPYGHLPTAIRVDRVTDSESLGAAREWLYIETAGNKQSKSGIGFIADGAFAPEKVQLELISRIASLLFRDREYLAVMPWAQFEVLAAEMTQKGVSLVYDGWCEQTVFDKRLVRLFKQIAECLKHKRPMLSLRGIVQ</sequence>
<evidence type="ECO:0000313" key="2">
    <source>
        <dbReference type="Proteomes" id="UP000193303"/>
    </source>
</evidence>
<comment type="caution">
    <text evidence="1">The sequence shown here is derived from an EMBL/GenBank/DDBJ whole genome shotgun (WGS) entry which is preliminary data.</text>
</comment>
<dbReference type="AlphaFoldDB" id="A0A1X3DDA1"/>
<dbReference type="Proteomes" id="UP000193303">
    <property type="component" value="Unassembled WGS sequence"/>
</dbReference>
<dbReference type="OrthoDB" id="9866867at2"/>
<organism evidence="1 2">
    <name type="scientific">Neisseria dumasiana</name>
    <dbReference type="NCBI Taxonomy" id="1931275"/>
    <lineage>
        <taxon>Bacteria</taxon>
        <taxon>Pseudomonadati</taxon>
        <taxon>Pseudomonadota</taxon>
        <taxon>Betaproteobacteria</taxon>
        <taxon>Neisseriales</taxon>
        <taxon>Neisseriaceae</taxon>
        <taxon>Neisseria</taxon>
    </lineage>
</organism>